<evidence type="ECO:0000256" key="8">
    <source>
        <dbReference type="ARBA" id="ARBA00044464"/>
    </source>
</evidence>
<keyword evidence="11" id="KW-1185">Reference proteome</keyword>
<accession>A0A8K0HH89</accession>
<dbReference type="InterPro" id="IPR008217">
    <property type="entry name" value="Ccc1_fam"/>
</dbReference>
<sequence length="188" mass="20095">MQKVEDKYFNYSPRALWLRAIVLGGLEGLASSVVMMMGIGMFTKDNKVILLTSFTSLVAASMNLAIAEFVSVYAQYDIMMFQAKRDLAVGRDGGKGMVPSPTVVAVAASATYFVCGSVPLLSGFIGDPKWRSLVATMVASFLLIVVGVIGAALGKVPVARSCLRLLLGGWLTISIIWGKNYVLGYIGI</sequence>
<evidence type="ECO:0000256" key="9">
    <source>
        <dbReference type="RuleBase" id="RU369115"/>
    </source>
</evidence>
<keyword evidence="9" id="KW-0406">Ion transport</keyword>
<evidence type="ECO:0000256" key="7">
    <source>
        <dbReference type="ARBA" id="ARBA00023136"/>
    </source>
</evidence>
<feature type="transmembrane region" description="Helical" evidence="9">
    <location>
        <begin position="20"/>
        <end position="42"/>
    </location>
</feature>
<evidence type="ECO:0000256" key="1">
    <source>
        <dbReference type="ARBA" id="ARBA00004128"/>
    </source>
</evidence>
<dbReference type="EMBL" id="VOIH02000003">
    <property type="protein sequence ID" value="KAF3451694.1"/>
    <property type="molecule type" value="Genomic_DNA"/>
</dbReference>
<comment type="function">
    <text evidence="9">Vacuolar Fe(2+) uptake transporter.</text>
</comment>
<evidence type="ECO:0000256" key="3">
    <source>
        <dbReference type="ARBA" id="ARBA00022496"/>
    </source>
</evidence>
<name>A0A8K0HH89_9ROSA</name>
<keyword evidence="4 9" id="KW-0926">Vacuole</keyword>
<keyword evidence="9" id="KW-0813">Transport</keyword>
<proteinExistence type="inferred from homology"/>
<comment type="subcellular location">
    <subcellularLocation>
        <location evidence="1 9">Vacuole membrane</location>
        <topology evidence="1 9">Multi-pass membrane protein</topology>
    </subcellularLocation>
</comment>
<dbReference type="PANTHER" id="PTHR31851">
    <property type="entry name" value="FE(2+)/MN(2+) TRANSPORTER PCL1"/>
    <property type="match status" value="1"/>
</dbReference>
<protein>
    <recommendedName>
        <fullName evidence="9">Vacuolar iron transporter</fullName>
    </recommendedName>
</protein>
<comment type="catalytic activity">
    <reaction evidence="8">
        <text>Fe(2+)(in) = Fe(2+)(out)</text>
        <dbReference type="Rhea" id="RHEA:28486"/>
        <dbReference type="ChEBI" id="CHEBI:29033"/>
    </reaction>
    <physiologicalReaction direction="left-to-right" evidence="8">
        <dbReference type="Rhea" id="RHEA:28487"/>
    </physiologicalReaction>
</comment>
<evidence type="ECO:0000256" key="4">
    <source>
        <dbReference type="ARBA" id="ARBA00022554"/>
    </source>
</evidence>
<dbReference type="Proteomes" id="UP000796880">
    <property type="component" value="Unassembled WGS sequence"/>
</dbReference>
<dbReference type="OrthoDB" id="1720293at2759"/>
<dbReference type="GO" id="GO:0005774">
    <property type="term" value="C:vacuolar membrane"/>
    <property type="evidence" value="ECO:0007669"/>
    <property type="project" value="UniProtKB-SubCell"/>
</dbReference>
<dbReference type="Pfam" id="PF01988">
    <property type="entry name" value="VIT1"/>
    <property type="match status" value="2"/>
</dbReference>
<keyword evidence="3" id="KW-0410">Iron transport</keyword>
<keyword evidence="6 9" id="KW-1133">Transmembrane helix</keyword>
<organism evidence="10 11">
    <name type="scientific">Rhamnella rubrinervis</name>
    <dbReference type="NCBI Taxonomy" id="2594499"/>
    <lineage>
        <taxon>Eukaryota</taxon>
        <taxon>Viridiplantae</taxon>
        <taxon>Streptophyta</taxon>
        <taxon>Embryophyta</taxon>
        <taxon>Tracheophyta</taxon>
        <taxon>Spermatophyta</taxon>
        <taxon>Magnoliopsida</taxon>
        <taxon>eudicotyledons</taxon>
        <taxon>Gunneridae</taxon>
        <taxon>Pentapetalae</taxon>
        <taxon>rosids</taxon>
        <taxon>fabids</taxon>
        <taxon>Rosales</taxon>
        <taxon>Rhamnaceae</taxon>
        <taxon>rhamnoid group</taxon>
        <taxon>Rhamneae</taxon>
        <taxon>Rhamnella</taxon>
    </lineage>
</organism>
<gene>
    <name evidence="10" type="ORF">FNV43_RR07790</name>
</gene>
<evidence type="ECO:0000313" key="11">
    <source>
        <dbReference type="Proteomes" id="UP000796880"/>
    </source>
</evidence>
<dbReference type="GO" id="GO:0140315">
    <property type="term" value="F:iron ion sequestering activity"/>
    <property type="evidence" value="ECO:0007669"/>
    <property type="project" value="UniProtKB-UniRule"/>
</dbReference>
<evidence type="ECO:0000256" key="2">
    <source>
        <dbReference type="ARBA" id="ARBA00007049"/>
    </source>
</evidence>
<evidence type="ECO:0000256" key="5">
    <source>
        <dbReference type="ARBA" id="ARBA00022692"/>
    </source>
</evidence>
<dbReference type="GO" id="GO:0005384">
    <property type="term" value="F:manganese ion transmembrane transporter activity"/>
    <property type="evidence" value="ECO:0007669"/>
    <property type="project" value="InterPro"/>
</dbReference>
<feature type="transmembrane region" description="Helical" evidence="9">
    <location>
        <begin position="165"/>
        <end position="186"/>
    </location>
</feature>
<feature type="transmembrane region" description="Helical" evidence="9">
    <location>
        <begin position="48"/>
        <end position="76"/>
    </location>
</feature>
<keyword evidence="5 9" id="KW-0812">Transmembrane</keyword>
<evidence type="ECO:0000256" key="6">
    <source>
        <dbReference type="ARBA" id="ARBA00022989"/>
    </source>
</evidence>
<dbReference type="AlphaFoldDB" id="A0A8K0HH89"/>
<dbReference type="GO" id="GO:0030026">
    <property type="term" value="P:intracellular manganese ion homeostasis"/>
    <property type="evidence" value="ECO:0007669"/>
    <property type="project" value="InterPro"/>
</dbReference>
<comment type="similarity">
    <text evidence="2 9">Belongs to the CCC1 family.</text>
</comment>
<reference evidence="10" key="1">
    <citation type="submission" date="2020-03" db="EMBL/GenBank/DDBJ databases">
        <title>A high-quality chromosome-level genome assembly of a woody plant with both climbing and erect habits, Rhamnella rubrinervis.</title>
        <authorList>
            <person name="Lu Z."/>
            <person name="Yang Y."/>
            <person name="Zhu X."/>
            <person name="Sun Y."/>
        </authorList>
    </citation>
    <scope>NUCLEOTIDE SEQUENCE</scope>
    <source>
        <strain evidence="10">BYM</strain>
        <tissue evidence="10">Leaf</tissue>
    </source>
</reference>
<keyword evidence="7 9" id="KW-0472">Membrane</keyword>
<evidence type="ECO:0000313" key="10">
    <source>
        <dbReference type="EMBL" id="KAF3451694.1"/>
    </source>
</evidence>
<dbReference type="GO" id="GO:0005381">
    <property type="term" value="F:iron ion transmembrane transporter activity"/>
    <property type="evidence" value="ECO:0007669"/>
    <property type="project" value="UniProtKB-UniRule"/>
</dbReference>
<keyword evidence="3" id="KW-0408">Iron</keyword>
<feature type="transmembrane region" description="Helical" evidence="9">
    <location>
        <begin position="133"/>
        <end position="153"/>
    </location>
</feature>
<comment type="caution">
    <text evidence="10">The sequence shown here is derived from an EMBL/GenBank/DDBJ whole genome shotgun (WGS) entry which is preliminary data.</text>
</comment>
<feature type="transmembrane region" description="Helical" evidence="9">
    <location>
        <begin position="97"/>
        <end position="121"/>
    </location>
</feature>